<proteinExistence type="predicted"/>
<evidence type="ECO:0000259" key="2">
    <source>
        <dbReference type="Pfam" id="PF09922"/>
    </source>
</evidence>
<evidence type="ECO:0000259" key="3">
    <source>
        <dbReference type="Pfam" id="PF22570"/>
    </source>
</evidence>
<feature type="domain" description="Cell wall-active antibiotics response LiaF-like C-terminal" evidence="2">
    <location>
        <begin position="134"/>
        <end position="194"/>
    </location>
</feature>
<accession>A0A955KZJ1</accession>
<reference evidence="4" key="2">
    <citation type="journal article" date="2021" name="Microbiome">
        <title>Successional dynamics and alternative stable states in a saline activated sludge microbial community over 9 years.</title>
        <authorList>
            <person name="Wang Y."/>
            <person name="Ye J."/>
            <person name="Ju F."/>
            <person name="Liu L."/>
            <person name="Boyd J.A."/>
            <person name="Deng Y."/>
            <person name="Parks D.H."/>
            <person name="Jiang X."/>
            <person name="Yin X."/>
            <person name="Woodcroft B.J."/>
            <person name="Tyson G.W."/>
            <person name="Hugenholtz P."/>
            <person name="Polz M.F."/>
            <person name="Zhang T."/>
        </authorList>
    </citation>
    <scope>NUCLEOTIDE SEQUENCE</scope>
    <source>
        <strain evidence="4">HKST-UBA15</strain>
    </source>
</reference>
<gene>
    <name evidence="4" type="ORF">KC675_01955</name>
</gene>
<feature type="domain" description="LiaF transmembrane" evidence="3">
    <location>
        <begin position="8"/>
        <end position="102"/>
    </location>
</feature>
<dbReference type="Pfam" id="PF09922">
    <property type="entry name" value="LiaF-like_C"/>
    <property type="match status" value="1"/>
</dbReference>
<sequence length="221" mass="23760">MRDQTRLIIGAFIILLGVGLLLDQTGLGGYLNVGWFFSNLWPLFLVVLGVSFYTQGNRTGGMIFTALGGIFLLSTLFSWNVWAMIWPLFIIGAGLMVLFRGNLFGGNKVKESGRTVDASAVFWGSEKKISSENFEGGNINCLFGGVEYDLSRAKISKNGAEMNISVTFGGVELRVPENVEVVSNITAILGGVEDKTETTGTPAGKLLLTGTAMFGGVEIRN</sequence>
<name>A0A955KZJ1_9BACT</name>
<dbReference type="EMBL" id="JAGQLL010000018">
    <property type="protein sequence ID" value="MCA9379922.1"/>
    <property type="molecule type" value="Genomic_DNA"/>
</dbReference>
<dbReference type="InterPro" id="IPR024425">
    <property type="entry name" value="LiaF-like_C"/>
</dbReference>
<dbReference type="PANTHER" id="PTHR40763:SF5">
    <property type="entry name" value="MEMBRANE PROTEIN"/>
    <property type="match status" value="1"/>
</dbReference>
<evidence type="ECO:0000256" key="1">
    <source>
        <dbReference type="SAM" id="Phobius"/>
    </source>
</evidence>
<dbReference type="Proteomes" id="UP000745577">
    <property type="component" value="Unassembled WGS sequence"/>
</dbReference>
<feature type="transmembrane region" description="Helical" evidence="1">
    <location>
        <begin position="7"/>
        <end position="27"/>
    </location>
</feature>
<organism evidence="4 5">
    <name type="scientific">Candidatus Dojkabacteria bacterium</name>
    <dbReference type="NCBI Taxonomy" id="2099670"/>
    <lineage>
        <taxon>Bacteria</taxon>
        <taxon>Candidatus Dojkabacteria</taxon>
    </lineage>
</organism>
<reference evidence="4" key="1">
    <citation type="submission" date="2020-04" db="EMBL/GenBank/DDBJ databases">
        <authorList>
            <person name="Zhang T."/>
        </authorList>
    </citation>
    <scope>NUCLEOTIDE SEQUENCE</scope>
    <source>
        <strain evidence="4">HKST-UBA15</strain>
    </source>
</reference>
<keyword evidence="1" id="KW-0472">Membrane</keyword>
<keyword evidence="1" id="KW-1133">Transmembrane helix</keyword>
<feature type="transmembrane region" description="Helical" evidence="1">
    <location>
        <begin position="33"/>
        <end position="53"/>
    </location>
</feature>
<dbReference type="InterPro" id="IPR054331">
    <property type="entry name" value="LiaF_TM"/>
</dbReference>
<evidence type="ECO:0008006" key="6">
    <source>
        <dbReference type="Google" id="ProtNLM"/>
    </source>
</evidence>
<dbReference type="AlphaFoldDB" id="A0A955KZJ1"/>
<dbReference type="PANTHER" id="PTHR40763">
    <property type="entry name" value="MEMBRANE PROTEIN-RELATED"/>
    <property type="match status" value="1"/>
</dbReference>
<evidence type="ECO:0000313" key="4">
    <source>
        <dbReference type="EMBL" id="MCA9379922.1"/>
    </source>
</evidence>
<protein>
    <recommendedName>
        <fullName evidence="6">DUF5668 domain-containing protein</fullName>
    </recommendedName>
</protein>
<feature type="transmembrane region" description="Helical" evidence="1">
    <location>
        <begin position="85"/>
        <end position="104"/>
    </location>
</feature>
<keyword evidence="1" id="KW-0812">Transmembrane</keyword>
<comment type="caution">
    <text evidence="4">The sequence shown here is derived from an EMBL/GenBank/DDBJ whole genome shotgun (WGS) entry which is preliminary data.</text>
</comment>
<evidence type="ECO:0000313" key="5">
    <source>
        <dbReference type="Proteomes" id="UP000745577"/>
    </source>
</evidence>
<feature type="transmembrane region" description="Helical" evidence="1">
    <location>
        <begin position="60"/>
        <end position="79"/>
    </location>
</feature>
<dbReference type="Pfam" id="PF22570">
    <property type="entry name" value="LiaF-TM"/>
    <property type="match status" value="1"/>
</dbReference>